<reference evidence="3 4" key="1">
    <citation type="submission" date="2021-06" db="EMBL/GenBank/DDBJ databases">
        <authorList>
            <person name="Palmer J.M."/>
        </authorList>
    </citation>
    <scope>NUCLEOTIDE SEQUENCE [LARGE SCALE GENOMIC DNA]</scope>
    <source>
        <strain evidence="4">if_2019</strain>
        <tissue evidence="3">Muscle</tissue>
    </source>
</reference>
<comment type="caution">
    <text evidence="3">The sequence shown here is derived from an EMBL/GenBank/DDBJ whole genome shotgun (WGS) entry which is preliminary data.</text>
</comment>
<evidence type="ECO:0000256" key="1">
    <source>
        <dbReference type="SAM" id="MobiDB-lite"/>
    </source>
</evidence>
<organism evidence="3 4">
    <name type="scientific">Ilyodon furcidens</name>
    <name type="common">goldbreast splitfin</name>
    <dbReference type="NCBI Taxonomy" id="33524"/>
    <lineage>
        <taxon>Eukaryota</taxon>
        <taxon>Metazoa</taxon>
        <taxon>Chordata</taxon>
        <taxon>Craniata</taxon>
        <taxon>Vertebrata</taxon>
        <taxon>Euteleostomi</taxon>
        <taxon>Actinopterygii</taxon>
        <taxon>Neopterygii</taxon>
        <taxon>Teleostei</taxon>
        <taxon>Neoteleostei</taxon>
        <taxon>Acanthomorphata</taxon>
        <taxon>Ovalentaria</taxon>
        <taxon>Atherinomorphae</taxon>
        <taxon>Cyprinodontiformes</taxon>
        <taxon>Goodeidae</taxon>
        <taxon>Ilyodon</taxon>
    </lineage>
</organism>
<evidence type="ECO:0000313" key="4">
    <source>
        <dbReference type="Proteomes" id="UP001482620"/>
    </source>
</evidence>
<gene>
    <name evidence="3" type="ORF">ILYODFUR_018692</name>
</gene>
<dbReference type="Proteomes" id="UP001482620">
    <property type="component" value="Unassembled WGS sequence"/>
</dbReference>
<name>A0ABV0VF42_9TELE</name>
<dbReference type="EMBL" id="JAHRIQ010106097">
    <property type="protein sequence ID" value="MEQ2255902.1"/>
    <property type="molecule type" value="Genomic_DNA"/>
</dbReference>
<evidence type="ECO:0000313" key="3">
    <source>
        <dbReference type="EMBL" id="MEQ2255902.1"/>
    </source>
</evidence>
<keyword evidence="2" id="KW-0732">Signal</keyword>
<keyword evidence="4" id="KW-1185">Reference proteome</keyword>
<evidence type="ECO:0000256" key="2">
    <source>
        <dbReference type="SAM" id="SignalP"/>
    </source>
</evidence>
<feature type="chain" id="PRO_5047143182" evidence="2">
    <location>
        <begin position="19"/>
        <end position="101"/>
    </location>
</feature>
<proteinExistence type="predicted"/>
<accession>A0ABV0VF42</accession>
<feature type="compositionally biased region" description="Polar residues" evidence="1">
    <location>
        <begin position="74"/>
        <end position="89"/>
    </location>
</feature>
<feature type="signal peptide" evidence="2">
    <location>
        <begin position="1"/>
        <end position="18"/>
    </location>
</feature>
<protein>
    <submittedName>
        <fullName evidence="3">Uncharacterized protein</fullName>
    </submittedName>
</protein>
<sequence length="101" mass="11520">MICLLLFTLIKYLGIINMSKELVILLRNKVKGLQKPDMHTGPIKTLKPIFYTCLSLQDCRGFGAYVQQSLGQRQGTPWTGRQSITGQDRTNNHAHKYERAI</sequence>
<feature type="region of interest" description="Disordered" evidence="1">
    <location>
        <begin position="74"/>
        <end position="101"/>
    </location>
</feature>